<evidence type="ECO:0000313" key="2">
    <source>
        <dbReference type="EMBL" id="KXJ93533.1"/>
    </source>
</evidence>
<protein>
    <recommendedName>
        <fullName evidence="1">GH64 domain-containing protein</fullName>
    </recommendedName>
</protein>
<gene>
    <name evidence="2" type="ORF">Micbo1qcDRAFT_223160</name>
</gene>
<sequence length="481" mass="49862">MGGTPKIIVTEHNTLNGTAPPAPETQQQLGIAAFDADGSNTASSSSSSGALKIAIHNNLLNTSNGLKAYVTGRDMSGAVVMLNSAGKWYYPNAGGSAVPIAIPASADINIALSPTGPGSSVTELTIPDYIESGRVYICDGELPFHVVTSDRGGTTLVEPSVANPDDPSASLNWGFIELTNLAAAGIFANISFVDFVGLVMAMKLTLSSGETQQVRGLEGAGAVQAICDAMCAQAAIDGQPWDAMCVTHPATGAALRVLAPNLYVANPGQAGAMRTYYDAYVDAVWQRYAAEDLLVDTQSAAGVVACRVRAAQNNPAKQVLACAGDNREYVKPLTSDIWGCNTGPFAIVAGDNAVHRAVVPRLCAAFTRSELVLPSSLSAAGGGDNGTAVSTTPRKEGSAMWYKQSPTNHYSRIVHEHQVDGKGYAFSYDDVEADGKNAAGVVAGPEPTLLEIFVGGTKGDDGYPGNGTVGVPIRRRLSRLA</sequence>
<dbReference type="EMBL" id="KQ964248">
    <property type="protein sequence ID" value="KXJ93533.1"/>
    <property type="molecule type" value="Genomic_DNA"/>
</dbReference>
<dbReference type="InterPro" id="IPR042517">
    <property type="entry name" value="Glyco_hydro_64_N_2"/>
</dbReference>
<dbReference type="InterPro" id="IPR032477">
    <property type="entry name" value="Glyco_hydro_64"/>
</dbReference>
<feature type="domain" description="GH64" evidence="1">
    <location>
        <begin position="52"/>
        <end position="436"/>
    </location>
</feature>
<dbReference type="InterPro" id="IPR037176">
    <property type="entry name" value="Osmotin/thaumatin-like_sf"/>
</dbReference>
<organism evidence="2 3">
    <name type="scientific">Microdochium bolleyi</name>
    <dbReference type="NCBI Taxonomy" id="196109"/>
    <lineage>
        <taxon>Eukaryota</taxon>
        <taxon>Fungi</taxon>
        <taxon>Dikarya</taxon>
        <taxon>Ascomycota</taxon>
        <taxon>Pezizomycotina</taxon>
        <taxon>Sordariomycetes</taxon>
        <taxon>Xylariomycetidae</taxon>
        <taxon>Xylariales</taxon>
        <taxon>Microdochiaceae</taxon>
        <taxon>Microdochium</taxon>
    </lineage>
</organism>
<evidence type="ECO:0000313" key="3">
    <source>
        <dbReference type="Proteomes" id="UP000070501"/>
    </source>
</evidence>
<keyword evidence="3" id="KW-1185">Reference proteome</keyword>
<proteinExistence type="predicted"/>
<evidence type="ECO:0000259" key="1">
    <source>
        <dbReference type="PROSITE" id="PS52006"/>
    </source>
</evidence>
<dbReference type="Proteomes" id="UP000070501">
    <property type="component" value="Unassembled WGS sequence"/>
</dbReference>
<dbReference type="Pfam" id="PF16483">
    <property type="entry name" value="Glyco_hydro_64"/>
    <property type="match status" value="1"/>
</dbReference>
<dbReference type="PROSITE" id="PS52006">
    <property type="entry name" value="GH64"/>
    <property type="match status" value="1"/>
</dbReference>
<dbReference type="InParanoid" id="A0A136J8N1"/>
<accession>A0A136J8N1</accession>
<dbReference type="InterPro" id="IPR037398">
    <property type="entry name" value="Glyco_hydro_64_fam"/>
</dbReference>
<dbReference type="OrthoDB" id="10058186at2759"/>
<dbReference type="AlphaFoldDB" id="A0A136J8N1"/>
<dbReference type="Gene3D" id="3.30.920.50">
    <property type="entry name" value="Beta-1,3-glucanase, C-terminal domain"/>
    <property type="match status" value="1"/>
</dbReference>
<reference evidence="3" key="1">
    <citation type="submission" date="2016-02" db="EMBL/GenBank/DDBJ databases">
        <title>Draft genome sequence of Microdochium bolleyi, a fungal endophyte of beachgrass.</title>
        <authorList>
            <consortium name="DOE Joint Genome Institute"/>
            <person name="David A.S."/>
            <person name="May G."/>
            <person name="Haridas S."/>
            <person name="Lim J."/>
            <person name="Wang M."/>
            <person name="Labutti K."/>
            <person name="Lipzen A."/>
            <person name="Barry K."/>
            <person name="Grigoriev I.V."/>
        </authorList>
    </citation>
    <scope>NUCLEOTIDE SEQUENCE [LARGE SCALE GENOMIC DNA]</scope>
    <source>
        <strain evidence="3">J235TASD1</strain>
    </source>
</reference>
<name>A0A136J8N1_9PEZI</name>
<dbReference type="PANTHER" id="PTHR38165:SF1">
    <property type="entry name" value="GLUCANASE B"/>
    <property type="match status" value="1"/>
</dbReference>
<dbReference type="Gene3D" id="2.60.110.10">
    <property type="entry name" value="Thaumatin"/>
    <property type="match status" value="1"/>
</dbReference>
<dbReference type="PANTHER" id="PTHR38165">
    <property type="match status" value="1"/>
</dbReference>